<gene>
    <name evidence="1" type="ORF">Asru_0084_04</name>
</gene>
<dbReference type="Proteomes" id="UP000032680">
    <property type="component" value="Unassembled WGS sequence"/>
</dbReference>
<reference evidence="1 2" key="1">
    <citation type="submission" date="2012-11" db="EMBL/GenBank/DDBJ databases">
        <title>Whole genome sequence of Acidisphaera rubrifaciens HS-AP3.</title>
        <authorList>
            <person name="Azuma Y."/>
            <person name="Higashiura N."/>
            <person name="Hirakawa H."/>
            <person name="Matsushita K."/>
        </authorList>
    </citation>
    <scope>NUCLEOTIDE SEQUENCE [LARGE SCALE GENOMIC DNA]</scope>
    <source>
        <strain evidence="1 2">HS-AP3</strain>
    </source>
</reference>
<evidence type="ECO:0000313" key="2">
    <source>
        <dbReference type="Proteomes" id="UP000032680"/>
    </source>
</evidence>
<accession>A0A0D6P523</accession>
<keyword evidence="2" id="KW-1185">Reference proteome</keyword>
<dbReference type="AlphaFoldDB" id="A0A0D6P523"/>
<evidence type="ECO:0000313" key="1">
    <source>
        <dbReference type="EMBL" id="GAN76293.1"/>
    </source>
</evidence>
<proteinExistence type="predicted"/>
<comment type="caution">
    <text evidence="1">The sequence shown here is derived from an EMBL/GenBank/DDBJ whole genome shotgun (WGS) entry which is preliminary data.</text>
</comment>
<dbReference type="EMBL" id="BANB01000084">
    <property type="protein sequence ID" value="GAN76293.1"/>
    <property type="molecule type" value="Genomic_DNA"/>
</dbReference>
<organism evidence="1 2">
    <name type="scientific">Acidisphaera rubrifaciens HS-AP3</name>
    <dbReference type="NCBI Taxonomy" id="1231350"/>
    <lineage>
        <taxon>Bacteria</taxon>
        <taxon>Pseudomonadati</taxon>
        <taxon>Pseudomonadota</taxon>
        <taxon>Alphaproteobacteria</taxon>
        <taxon>Acetobacterales</taxon>
        <taxon>Acetobacteraceae</taxon>
        <taxon>Acidisphaera</taxon>
    </lineage>
</organism>
<protein>
    <submittedName>
        <fullName evidence="1">Uncharacterized protein</fullName>
    </submittedName>
</protein>
<name>A0A0D6P523_9PROT</name>
<sequence>MPVTAAAFYGFNRTGARISEGGIAAFSETDFIGDLKRVVHRWTPRAGPGSHEADQITCADHAFGCTHRWPGHACFGDITASPCSACIVRAAVRS</sequence>